<proteinExistence type="predicted"/>
<name>A0A444UAG8_ACIRT</name>
<evidence type="ECO:0000313" key="2">
    <source>
        <dbReference type="EMBL" id="RXM32177.1"/>
    </source>
</evidence>
<accession>A0A444UAG8</accession>
<organism evidence="2 3">
    <name type="scientific">Acipenser ruthenus</name>
    <name type="common">Sterlet sturgeon</name>
    <dbReference type="NCBI Taxonomy" id="7906"/>
    <lineage>
        <taxon>Eukaryota</taxon>
        <taxon>Metazoa</taxon>
        <taxon>Chordata</taxon>
        <taxon>Craniata</taxon>
        <taxon>Vertebrata</taxon>
        <taxon>Euteleostomi</taxon>
        <taxon>Actinopterygii</taxon>
        <taxon>Chondrostei</taxon>
        <taxon>Acipenseriformes</taxon>
        <taxon>Acipenseridae</taxon>
        <taxon>Acipenser</taxon>
    </lineage>
</organism>
<feature type="region of interest" description="Disordered" evidence="1">
    <location>
        <begin position="53"/>
        <end position="80"/>
    </location>
</feature>
<evidence type="ECO:0000256" key="1">
    <source>
        <dbReference type="SAM" id="MobiDB-lite"/>
    </source>
</evidence>
<gene>
    <name evidence="2" type="ORF">EOD39_6354</name>
</gene>
<sequence>MKAVSQSDGEAARRFAQLAFLNGCRTPCLSRQSAPEVPCAAAGNASDRILAIATDSPAPLAPPPGSSASAAGAPGTPQSLKLTYPETLDRIKEEFQFLQTQYHRYLAGLDVVYCVLQELLPFAELLSSSSTSVSLRVITYTANDLDLEQL</sequence>
<dbReference type="EMBL" id="SCEB01214939">
    <property type="protein sequence ID" value="RXM32177.1"/>
    <property type="molecule type" value="Genomic_DNA"/>
</dbReference>
<evidence type="ECO:0000313" key="3">
    <source>
        <dbReference type="Proteomes" id="UP000289886"/>
    </source>
</evidence>
<dbReference type="Proteomes" id="UP000289886">
    <property type="component" value="Unassembled WGS sequence"/>
</dbReference>
<feature type="compositionally biased region" description="Low complexity" evidence="1">
    <location>
        <begin position="66"/>
        <end position="75"/>
    </location>
</feature>
<comment type="caution">
    <text evidence="2">The sequence shown here is derived from an EMBL/GenBank/DDBJ whole genome shotgun (WGS) entry which is preliminary data.</text>
</comment>
<keyword evidence="3" id="KW-1185">Reference proteome</keyword>
<dbReference type="AlphaFoldDB" id="A0A444UAG8"/>
<reference evidence="2 3" key="1">
    <citation type="submission" date="2019-01" db="EMBL/GenBank/DDBJ databases">
        <title>Draft Genome and Complete Hox-Cluster Characterization of the Sterlet Sturgeon (Acipenser ruthenus).</title>
        <authorList>
            <person name="Wei Q."/>
        </authorList>
    </citation>
    <scope>NUCLEOTIDE SEQUENCE [LARGE SCALE GENOMIC DNA]</scope>
    <source>
        <strain evidence="2">WHYD16114868_AA</strain>
        <tissue evidence="2">Blood</tissue>
    </source>
</reference>
<protein>
    <submittedName>
        <fullName evidence="2">Transducin-like enhancer protein 1</fullName>
    </submittedName>
</protein>